<keyword evidence="1" id="KW-0472">Membrane</keyword>
<reference evidence="2 3" key="1">
    <citation type="journal article" date="2016" name="Nat. Commun.">
        <title>Thousands of microbial genomes shed light on interconnected biogeochemical processes in an aquifer system.</title>
        <authorList>
            <person name="Anantharaman K."/>
            <person name="Brown C.T."/>
            <person name="Hug L.A."/>
            <person name="Sharon I."/>
            <person name="Castelle C.J."/>
            <person name="Probst A.J."/>
            <person name="Thomas B.C."/>
            <person name="Singh A."/>
            <person name="Wilkins M.J."/>
            <person name="Karaoz U."/>
            <person name="Brodie E.L."/>
            <person name="Williams K.H."/>
            <person name="Hubbard S.S."/>
            <person name="Banfield J.F."/>
        </authorList>
    </citation>
    <scope>NUCLEOTIDE SEQUENCE [LARGE SCALE GENOMIC DNA]</scope>
</reference>
<accession>A0A1F7KF94</accession>
<feature type="transmembrane region" description="Helical" evidence="1">
    <location>
        <begin position="6"/>
        <end position="25"/>
    </location>
</feature>
<gene>
    <name evidence="2" type="ORF">A2209_00845</name>
</gene>
<keyword evidence="1" id="KW-0812">Transmembrane</keyword>
<evidence type="ECO:0000256" key="1">
    <source>
        <dbReference type="SAM" id="Phobius"/>
    </source>
</evidence>
<sequence>MSELRSVIAFFLGLVFFVVIIGLAIGRIRLPGRTQTKTVTEQVTPTPVPTAVPTKKPGLIDRIAGIFKKTTPTPTPTKEPKQTSIEVAEVQETGTPVTEMKQALEPKETTGQVVTTKGGQVISIDRFPEQSQSTQTKGGQTIPESGAPTLLLPFAIMMGGLGKFLRRQK</sequence>
<comment type="caution">
    <text evidence="2">The sequence shown here is derived from an EMBL/GenBank/DDBJ whole genome shotgun (WGS) entry which is preliminary data.</text>
</comment>
<proteinExistence type="predicted"/>
<dbReference type="AlphaFoldDB" id="A0A1F7KF94"/>
<dbReference type="Proteomes" id="UP000178450">
    <property type="component" value="Unassembled WGS sequence"/>
</dbReference>
<evidence type="ECO:0000313" key="2">
    <source>
        <dbReference type="EMBL" id="OGK66531.1"/>
    </source>
</evidence>
<name>A0A1F7KF94_9BACT</name>
<protein>
    <submittedName>
        <fullName evidence="2">Uncharacterized protein</fullName>
    </submittedName>
</protein>
<keyword evidence="1" id="KW-1133">Transmembrane helix</keyword>
<evidence type="ECO:0000313" key="3">
    <source>
        <dbReference type="Proteomes" id="UP000178450"/>
    </source>
</evidence>
<organism evidence="2 3">
    <name type="scientific">Candidatus Roizmanbacteria bacterium RIFOXYA1_FULL_41_12</name>
    <dbReference type="NCBI Taxonomy" id="1802082"/>
    <lineage>
        <taxon>Bacteria</taxon>
        <taxon>Candidatus Roizmaniibacteriota</taxon>
    </lineage>
</organism>
<dbReference type="EMBL" id="MGBG01000006">
    <property type="protein sequence ID" value="OGK66531.1"/>
    <property type="molecule type" value="Genomic_DNA"/>
</dbReference>